<evidence type="ECO:0000313" key="1">
    <source>
        <dbReference type="EMBL" id="KAK3361496.1"/>
    </source>
</evidence>
<evidence type="ECO:0000313" key="2">
    <source>
        <dbReference type="Proteomes" id="UP001287356"/>
    </source>
</evidence>
<proteinExistence type="predicted"/>
<dbReference type="EMBL" id="JAULSN010000011">
    <property type="protein sequence ID" value="KAK3361496.1"/>
    <property type="molecule type" value="Genomic_DNA"/>
</dbReference>
<name>A0AAE0JUP9_9PEZI</name>
<dbReference type="Gene3D" id="1.10.4080.10">
    <property type="entry name" value="ADP-ribosylation/Crystallin J1"/>
    <property type="match status" value="1"/>
</dbReference>
<keyword evidence="2" id="KW-1185">Reference proteome</keyword>
<reference evidence="1" key="1">
    <citation type="journal article" date="2023" name="Mol. Phylogenet. Evol.">
        <title>Genome-scale phylogeny and comparative genomics of the fungal order Sordariales.</title>
        <authorList>
            <person name="Hensen N."/>
            <person name="Bonometti L."/>
            <person name="Westerberg I."/>
            <person name="Brannstrom I.O."/>
            <person name="Guillou S."/>
            <person name="Cros-Aarteil S."/>
            <person name="Calhoun S."/>
            <person name="Haridas S."/>
            <person name="Kuo A."/>
            <person name="Mondo S."/>
            <person name="Pangilinan J."/>
            <person name="Riley R."/>
            <person name="LaButti K."/>
            <person name="Andreopoulos B."/>
            <person name="Lipzen A."/>
            <person name="Chen C."/>
            <person name="Yan M."/>
            <person name="Daum C."/>
            <person name="Ng V."/>
            <person name="Clum A."/>
            <person name="Steindorff A."/>
            <person name="Ohm R.A."/>
            <person name="Martin F."/>
            <person name="Silar P."/>
            <person name="Natvig D.O."/>
            <person name="Lalanne C."/>
            <person name="Gautier V."/>
            <person name="Ament-Velasquez S.L."/>
            <person name="Kruys A."/>
            <person name="Hutchinson M.I."/>
            <person name="Powell A.J."/>
            <person name="Barry K."/>
            <person name="Miller A.N."/>
            <person name="Grigoriev I.V."/>
            <person name="Debuchy R."/>
            <person name="Gladieux P."/>
            <person name="Hiltunen Thoren M."/>
            <person name="Johannesson H."/>
        </authorList>
    </citation>
    <scope>NUCLEOTIDE SEQUENCE</scope>
    <source>
        <strain evidence="1">CBS 958.72</strain>
    </source>
</reference>
<dbReference type="InterPro" id="IPR036705">
    <property type="entry name" value="Ribosyl_crysJ1_sf"/>
</dbReference>
<dbReference type="Pfam" id="PF03747">
    <property type="entry name" value="ADP_ribosyl_GH"/>
    <property type="match status" value="1"/>
</dbReference>
<accession>A0AAE0JUP9</accession>
<organism evidence="1 2">
    <name type="scientific">Lasiosphaeria ovina</name>
    <dbReference type="NCBI Taxonomy" id="92902"/>
    <lineage>
        <taxon>Eukaryota</taxon>
        <taxon>Fungi</taxon>
        <taxon>Dikarya</taxon>
        <taxon>Ascomycota</taxon>
        <taxon>Pezizomycotina</taxon>
        <taxon>Sordariomycetes</taxon>
        <taxon>Sordariomycetidae</taxon>
        <taxon>Sordariales</taxon>
        <taxon>Lasiosphaeriaceae</taxon>
        <taxon>Lasiosphaeria</taxon>
    </lineage>
</organism>
<reference evidence="1" key="2">
    <citation type="submission" date="2023-06" db="EMBL/GenBank/DDBJ databases">
        <authorList>
            <consortium name="Lawrence Berkeley National Laboratory"/>
            <person name="Haridas S."/>
            <person name="Hensen N."/>
            <person name="Bonometti L."/>
            <person name="Westerberg I."/>
            <person name="Brannstrom I.O."/>
            <person name="Guillou S."/>
            <person name="Cros-Aarteil S."/>
            <person name="Calhoun S."/>
            <person name="Kuo A."/>
            <person name="Mondo S."/>
            <person name="Pangilinan J."/>
            <person name="Riley R."/>
            <person name="Labutti K."/>
            <person name="Andreopoulos B."/>
            <person name="Lipzen A."/>
            <person name="Chen C."/>
            <person name="Yanf M."/>
            <person name="Daum C."/>
            <person name="Ng V."/>
            <person name="Clum A."/>
            <person name="Steindorff A."/>
            <person name="Ohm R."/>
            <person name="Martin F."/>
            <person name="Silar P."/>
            <person name="Natvig D."/>
            <person name="Lalanne C."/>
            <person name="Gautier V."/>
            <person name="Ament-Velasquez S.L."/>
            <person name="Kruys A."/>
            <person name="Hutchinson M.I."/>
            <person name="Powell A.J."/>
            <person name="Barry K."/>
            <person name="Miller A.N."/>
            <person name="Grigoriev I.V."/>
            <person name="Debuchy R."/>
            <person name="Gladieux P."/>
            <person name="Thoren M.H."/>
            <person name="Johannesson H."/>
        </authorList>
    </citation>
    <scope>NUCLEOTIDE SEQUENCE</scope>
    <source>
        <strain evidence="1">CBS 958.72</strain>
    </source>
</reference>
<gene>
    <name evidence="1" type="ORF">B0T24DRAFT_641711</name>
</gene>
<dbReference type="AlphaFoldDB" id="A0AAE0JUP9"/>
<dbReference type="InterPro" id="IPR005502">
    <property type="entry name" value="Ribosyl_crysJ1"/>
</dbReference>
<sequence>MLSTETIVPYATTTAKVHATDDTDLTGAVLLAYRDVEQQRRSPRTTATADTFALAGPVDDVVTRVARYMLDWYDGRWPDRTAGELPCDVGNATEVCIRRFKAGAHVRNSGVGHGQAGNGSLMRCIPTALFCACPSVRPSGWDADHVQVRIEAESMAISAITHDGLRCTIACAAYNTMVHALVHGRTPADAWQAAKDAAHRLRGTANFNVSSLHLSSPALSST</sequence>
<protein>
    <submittedName>
        <fullName evidence="1">ADP-ribosylation/Crystallin J1</fullName>
    </submittedName>
</protein>
<dbReference type="SUPFAM" id="SSF101478">
    <property type="entry name" value="ADP-ribosylglycohydrolase"/>
    <property type="match status" value="1"/>
</dbReference>
<comment type="caution">
    <text evidence="1">The sequence shown here is derived from an EMBL/GenBank/DDBJ whole genome shotgun (WGS) entry which is preliminary data.</text>
</comment>
<dbReference type="Proteomes" id="UP001287356">
    <property type="component" value="Unassembled WGS sequence"/>
</dbReference>